<reference evidence="2 3" key="1">
    <citation type="submission" date="2019-03" db="EMBL/GenBank/DDBJ databases">
        <title>First draft genome of Liparis tanakae, snailfish: a comprehensive survey of snailfish specific genes.</title>
        <authorList>
            <person name="Kim W."/>
            <person name="Song I."/>
            <person name="Jeong J.-H."/>
            <person name="Kim D."/>
            <person name="Kim S."/>
            <person name="Ryu S."/>
            <person name="Song J.Y."/>
            <person name="Lee S.K."/>
        </authorList>
    </citation>
    <scope>NUCLEOTIDE SEQUENCE [LARGE SCALE GENOMIC DNA]</scope>
    <source>
        <tissue evidence="2">Muscle</tissue>
    </source>
</reference>
<dbReference type="AlphaFoldDB" id="A0A4Z2IEI6"/>
<gene>
    <name evidence="2" type="ORF">EYF80_013588</name>
</gene>
<keyword evidence="3" id="KW-1185">Reference proteome</keyword>
<evidence type="ECO:0000256" key="1">
    <source>
        <dbReference type="SAM" id="MobiDB-lite"/>
    </source>
</evidence>
<evidence type="ECO:0000313" key="3">
    <source>
        <dbReference type="Proteomes" id="UP000314294"/>
    </source>
</evidence>
<feature type="region of interest" description="Disordered" evidence="1">
    <location>
        <begin position="23"/>
        <end position="85"/>
    </location>
</feature>
<protein>
    <submittedName>
        <fullName evidence="2">Uncharacterized protein</fullName>
    </submittedName>
</protein>
<evidence type="ECO:0000313" key="2">
    <source>
        <dbReference type="EMBL" id="TNN76300.1"/>
    </source>
</evidence>
<organism evidence="2 3">
    <name type="scientific">Liparis tanakae</name>
    <name type="common">Tanaka's snailfish</name>
    <dbReference type="NCBI Taxonomy" id="230148"/>
    <lineage>
        <taxon>Eukaryota</taxon>
        <taxon>Metazoa</taxon>
        <taxon>Chordata</taxon>
        <taxon>Craniata</taxon>
        <taxon>Vertebrata</taxon>
        <taxon>Euteleostomi</taxon>
        <taxon>Actinopterygii</taxon>
        <taxon>Neopterygii</taxon>
        <taxon>Teleostei</taxon>
        <taxon>Neoteleostei</taxon>
        <taxon>Acanthomorphata</taxon>
        <taxon>Eupercaria</taxon>
        <taxon>Perciformes</taxon>
        <taxon>Cottioidei</taxon>
        <taxon>Cottales</taxon>
        <taxon>Liparidae</taxon>
        <taxon>Liparis</taxon>
    </lineage>
</organism>
<dbReference type="EMBL" id="SRLO01000095">
    <property type="protein sequence ID" value="TNN76300.1"/>
    <property type="molecule type" value="Genomic_DNA"/>
</dbReference>
<comment type="caution">
    <text evidence="2">The sequence shown here is derived from an EMBL/GenBank/DDBJ whole genome shotgun (WGS) entry which is preliminary data.</text>
</comment>
<accession>A0A4Z2IEI6</accession>
<sequence>MAMQSSLAAWKVFFATSARKHLPSTLVPRRHTEREQREALQSPWRRGGAEWRGGRGGQAALQFSAERGRSPDVSGGDNHNTVQVT</sequence>
<dbReference type="Proteomes" id="UP000314294">
    <property type="component" value="Unassembled WGS sequence"/>
</dbReference>
<proteinExistence type="predicted"/>
<name>A0A4Z2IEI6_9TELE</name>